<name>A0A8S1LX51_9CILI</name>
<keyword evidence="3" id="KW-1185">Reference proteome</keyword>
<protein>
    <submittedName>
        <fullName evidence="2">Uncharacterized protein</fullName>
    </submittedName>
</protein>
<evidence type="ECO:0000256" key="1">
    <source>
        <dbReference type="SAM" id="MobiDB-lite"/>
    </source>
</evidence>
<accession>A0A8S1LX51</accession>
<feature type="compositionally biased region" description="Basic and acidic residues" evidence="1">
    <location>
        <begin position="166"/>
        <end position="218"/>
    </location>
</feature>
<feature type="compositionally biased region" description="Low complexity" evidence="1">
    <location>
        <begin position="228"/>
        <end position="240"/>
    </location>
</feature>
<organism evidence="2 3">
    <name type="scientific">Paramecium sonneborni</name>
    <dbReference type="NCBI Taxonomy" id="65129"/>
    <lineage>
        <taxon>Eukaryota</taxon>
        <taxon>Sar</taxon>
        <taxon>Alveolata</taxon>
        <taxon>Ciliophora</taxon>
        <taxon>Intramacronucleata</taxon>
        <taxon>Oligohymenophorea</taxon>
        <taxon>Peniculida</taxon>
        <taxon>Parameciidae</taxon>
        <taxon>Paramecium</taxon>
    </lineage>
</organism>
<dbReference type="OrthoDB" id="298844at2759"/>
<gene>
    <name evidence="2" type="ORF">PSON_ATCC_30995.1.T0280274</name>
</gene>
<reference evidence="2" key="1">
    <citation type="submission" date="2021-01" db="EMBL/GenBank/DDBJ databases">
        <authorList>
            <consortium name="Genoscope - CEA"/>
            <person name="William W."/>
        </authorList>
    </citation>
    <scope>NUCLEOTIDE SEQUENCE</scope>
</reference>
<proteinExistence type="predicted"/>
<evidence type="ECO:0000313" key="3">
    <source>
        <dbReference type="Proteomes" id="UP000692954"/>
    </source>
</evidence>
<sequence length="356" mass="41712">MQSLQNDLKYIREALTILIDKLLPYIEQKHIQQFCRVLRNKVADEKVTPFSIYMETQKSFEGSQVKPIKLNSTQEEKFTQSVLSKLKQAQTEFKNNTQQFASIYNSVKENVESVYVSSQELQIMMNEKQVQNKQESRQDKIRRISIYSKQNKQNLDKDILEEKQKEHKIDIKSDQKQEIKSDNKMGEKNDQKLENKLENRYDVRSDSKYSFEGSKKDLFTTQEQEVPNQRINQQNQSQQQIKVEKFQTQQSPLNYQQAKSQNISPQPSYNYIQTSHNSYNQVPSQKNAQTTNFTYVQQQAQSSGQIIYTQNDQKQNSAIGSYVPNYDLLARVDQLLQKAKNNTQTSNNTPCITNRI</sequence>
<evidence type="ECO:0000313" key="2">
    <source>
        <dbReference type="EMBL" id="CAD8071809.1"/>
    </source>
</evidence>
<feature type="region of interest" description="Disordered" evidence="1">
    <location>
        <begin position="166"/>
        <end position="242"/>
    </location>
</feature>
<dbReference type="AlphaFoldDB" id="A0A8S1LX51"/>
<dbReference type="Proteomes" id="UP000692954">
    <property type="component" value="Unassembled WGS sequence"/>
</dbReference>
<comment type="caution">
    <text evidence="2">The sequence shown here is derived from an EMBL/GenBank/DDBJ whole genome shotgun (WGS) entry which is preliminary data.</text>
</comment>
<dbReference type="EMBL" id="CAJJDN010000028">
    <property type="protein sequence ID" value="CAD8071809.1"/>
    <property type="molecule type" value="Genomic_DNA"/>
</dbReference>